<dbReference type="AlphaFoldDB" id="B9RKX1"/>
<dbReference type="GO" id="GO:0061630">
    <property type="term" value="F:ubiquitin protein ligase activity"/>
    <property type="evidence" value="ECO:0000318"/>
    <property type="project" value="GO_Central"/>
</dbReference>
<dbReference type="PROSITE" id="PS50089">
    <property type="entry name" value="ZF_RING_2"/>
    <property type="match status" value="1"/>
</dbReference>
<name>B9RKX1_RICCO</name>
<keyword evidence="4" id="KW-1185">Reference proteome</keyword>
<dbReference type="InParanoid" id="B9RKX1"/>
<protein>
    <recommendedName>
        <fullName evidence="2">RING-type domain-containing protein</fullName>
    </recommendedName>
</protein>
<gene>
    <name evidence="3" type="ORF">RCOM_1563890</name>
</gene>
<accession>B9RKX1</accession>
<organism evidence="3 4">
    <name type="scientific">Ricinus communis</name>
    <name type="common">Castor bean</name>
    <dbReference type="NCBI Taxonomy" id="3988"/>
    <lineage>
        <taxon>Eukaryota</taxon>
        <taxon>Viridiplantae</taxon>
        <taxon>Streptophyta</taxon>
        <taxon>Embryophyta</taxon>
        <taxon>Tracheophyta</taxon>
        <taxon>Spermatophyta</taxon>
        <taxon>Magnoliopsida</taxon>
        <taxon>eudicotyledons</taxon>
        <taxon>Gunneridae</taxon>
        <taxon>Pentapetalae</taxon>
        <taxon>rosids</taxon>
        <taxon>fabids</taxon>
        <taxon>Malpighiales</taxon>
        <taxon>Euphorbiaceae</taxon>
        <taxon>Acalyphoideae</taxon>
        <taxon>Acalypheae</taxon>
        <taxon>Ricinus</taxon>
    </lineage>
</organism>
<keyword evidence="1" id="KW-0479">Metal-binding</keyword>
<keyword evidence="1" id="KW-0863">Zinc-finger</keyword>
<feature type="domain" description="RING-type" evidence="2">
    <location>
        <begin position="36"/>
        <end position="79"/>
    </location>
</feature>
<dbReference type="Proteomes" id="UP000008311">
    <property type="component" value="Unassembled WGS sequence"/>
</dbReference>
<keyword evidence="1" id="KW-0862">Zinc</keyword>
<evidence type="ECO:0000256" key="1">
    <source>
        <dbReference type="PROSITE-ProRule" id="PRU00175"/>
    </source>
</evidence>
<dbReference type="PANTHER" id="PTHR45676:SF41">
    <property type="entry name" value="RING-H2 FINGER PROTEIN ATL66"/>
    <property type="match status" value="1"/>
</dbReference>
<dbReference type="SMART" id="SM00184">
    <property type="entry name" value="RING"/>
    <property type="match status" value="1"/>
</dbReference>
<dbReference type="InterPro" id="IPR013083">
    <property type="entry name" value="Znf_RING/FYVE/PHD"/>
</dbReference>
<dbReference type="InterPro" id="IPR001841">
    <property type="entry name" value="Znf_RING"/>
</dbReference>
<dbReference type="Gene3D" id="3.30.40.10">
    <property type="entry name" value="Zinc/RING finger domain, C3HC4 (zinc finger)"/>
    <property type="match status" value="1"/>
</dbReference>
<dbReference type="SUPFAM" id="SSF57850">
    <property type="entry name" value="RING/U-box"/>
    <property type="match status" value="1"/>
</dbReference>
<dbReference type="eggNOG" id="KOG0800">
    <property type="taxonomic scope" value="Eukaryota"/>
</dbReference>
<dbReference type="GO" id="GO:0008270">
    <property type="term" value="F:zinc ion binding"/>
    <property type="evidence" value="ECO:0007669"/>
    <property type="project" value="UniProtKB-KW"/>
</dbReference>
<evidence type="ECO:0000313" key="4">
    <source>
        <dbReference type="Proteomes" id="UP000008311"/>
    </source>
</evidence>
<reference evidence="4" key="1">
    <citation type="journal article" date="2010" name="Nat. Biotechnol.">
        <title>Draft genome sequence of the oilseed species Ricinus communis.</title>
        <authorList>
            <person name="Chan A.P."/>
            <person name="Crabtree J."/>
            <person name="Zhao Q."/>
            <person name="Lorenzi H."/>
            <person name="Orvis J."/>
            <person name="Puiu D."/>
            <person name="Melake-Berhan A."/>
            <person name="Jones K.M."/>
            <person name="Redman J."/>
            <person name="Chen G."/>
            <person name="Cahoon E.B."/>
            <person name="Gedil M."/>
            <person name="Stanke M."/>
            <person name="Haas B.J."/>
            <person name="Wortman J.R."/>
            <person name="Fraser-Liggett C.M."/>
            <person name="Ravel J."/>
            <person name="Rabinowicz P.D."/>
        </authorList>
    </citation>
    <scope>NUCLEOTIDE SEQUENCE [LARGE SCALE GENOMIC DNA]</scope>
    <source>
        <strain evidence="4">cv. Hale</strain>
    </source>
</reference>
<dbReference type="GO" id="GO:0016567">
    <property type="term" value="P:protein ubiquitination"/>
    <property type="evidence" value="ECO:0000318"/>
    <property type="project" value="GO_Central"/>
</dbReference>
<proteinExistence type="predicted"/>
<sequence length="85" mass="9594">MADYSMSSGIRCINGVAAARFGELQRCGSGSDENLCCICLVEFEEGDEVSQVSRCMHLFHLDCIAKWLQRHNFTCPLCRSLVFFH</sequence>
<dbReference type="PANTHER" id="PTHR45676">
    <property type="entry name" value="RING-H2 FINGER PROTEIN ATL51-RELATED"/>
    <property type="match status" value="1"/>
</dbReference>
<dbReference type="EMBL" id="EQ973785">
    <property type="protein sequence ID" value="EEF47986.1"/>
    <property type="molecule type" value="Genomic_DNA"/>
</dbReference>
<evidence type="ECO:0000313" key="3">
    <source>
        <dbReference type="EMBL" id="EEF47986.1"/>
    </source>
</evidence>
<evidence type="ECO:0000259" key="2">
    <source>
        <dbReference type="PROSITE" id="PS50089"/>
    </source>
</evidence>
<dbReference type="Pfam" id="PF13639">
    <property type="entry name" value="zf-RING_2"/>
    <property type="match status" value="1"/>
</dbReference>
<dbReference type="STRING" id="3988.B9RKX1"/>